<protein>
    <submittedName>
        <fullName evidence="1">Uncharacterized protein</fullName>
    </submittedName>
</protein>
<sequence length="124" mass="13867">MRWRHKPGRNLVRPRRHALDRRCVLHRPGLERSRERGAQTLWVAFHADQQGQPTAGQGHQPVCGLPRVHPDLGRELVHGRLAQLGQGGEQAGIGGIGHGHSWKRYRLASVVRFFTPEDGAMVLG</sequence>
<gene>
    <name evidence="1" type="ORF">HNR02_006209</name>
</gene>
<evidence type="ECO:0000313" key="1">
    <source>
        <dbReference type="EMBL" id="NYI92834.1"/>
    </source>
</evidence>
<name>A0A853BDM2_9PSEU</name>
<dbReference type="EMBL" id="JACCFK010000002">
    <property type="protein sequence ID" value="NYI92834.1"/>
    <property type="molecule type" value="Genomic_DNA"/>
</dbReference>
<proteinExistence type="predicted"/>
<organism evidence="1 2">
    <name type="scientific">Amycolatopsis endophytica</name>
    <dbReference type="NCBI Taxonomy" id="860233"/>
    <lineage>
        <taxon>Bacteria</taxon>
        <taxon>Bacillati</taxon>
        <taxon>Actinomycetota</taxon>
        <taxon>Actinomycetes</taxon>
        <taxon>Pseudonocardiales</taxon>
        <taxon>Pseudonocardiaceae</taxon>
        <taxon>Amycolatopsis</taxon>
    </lineage>
</organism>
<dbReference type="RefSeq" id="WP_179777112.1">
    <property type="nucleotide sequence ID" value="NZ_JACCFK010000002.1"/>
</dbReference>
<dbReference type="Proteomes" id="UP000549616">
    <property type="component" value="Unassembled WGS sequence"/>
</dbReference>
<evidence type="ECO:0000313" key="2">
    <source>
        <dbReference type="Proteomes" id="UP000549616"/>
    </source>
</evidence>
<comment type="caution">
    <text evidence="1">The sequence shown here is derived from an EMBL/GenBank/DDBJ whole genome shotgun (WGS) entry which is preliminary data.</text>
</comment>
<keyword evidence="2" id="KW-1185">Reference proteome</keyword>
<reference evidence="1 2" key="1">
    <citation type="submission" date="2020-07" db="EMBL/GenBank/DDBJ databases">
        <title>Sequencing the genomes of 1000 actinobacteria strains.</title>
        <authorList>
            <person name="Klenk H.-P."/>
        </authorList>
    </citation>
    <scope>NUCLEOTIDE SEQUENCE [LARGE SCALE GENOMIC DNA]</scope>
    <source>
        <strain evidence="1 2">DSM 104006</strain>
    </source>
</reference>
<dbReference type="AlphaFoldDB" id="A0A853BDM2"/>
<accession>A0A853BDM2</accession>